<sequence length="187" mass="20029">MTRRMLWAPAVLSLLVLSGCSSPPTSPQVKELHQEVSQLNQQMRKLTTQAAALEIQGQLNSQSTQGAWLLPQANTPVELQTQLGKLRLTLSRVEGEASGSRANLNVRSTDDRPVPAFSATVVWGELDPASGKPLSASSLSQPINVPATLMPRSSVTVPLRLSGLSPEQLGYVRVHDVLPAASHEVTP</sequence>
<dbReference type="InterPro" id="IPR037125">
    <property type="entry name" value="YajI-like_sf"/>
</dbReference>
<protein>
    <recommendedName>
        <fullName evidence="3">DUF3251 domain-containing protein</fullName>
    </recommendedName>
</protein>
<dbReference type="Proteomes" id="UP000193104">
    <property type="component" value="Unassembled WGS sequence"/>
</dbReference>
<dbReference type="OrthoDB" id="6504692at2"/>
<feature type="chain" id="PRO_5012574983" description="DUF3251 domain-containing protein" evidence="2">
    <location>
        <begin position="28"/>
        <end position="187"/>
    </location>
</feature>
<feature type="domain" description="DUF3251" evidence="3">
    <location>
        <begin position="28"/>
        <end position="181"/>
    </location>
</feature>
<organism evidence="4 5">
    <name type="scientific">Pantoea wallisii</name>
    <dbReference type="NCBI Taxonomy" id="1076551"/>
    <lineage>
        <taxon>Bacteria</taxon>
        <taxon>Pseudomonadati</taxon>
        <taxon>Pseudomonadota</taxon>
        <taxon>Gammaproteobacteria</taxon>
        <taxon>Enterobacterales</taxon>
        <taxon>Erwiniaceae</taxon>
        <taxon>Pantoea</taxon>
    </lineage>
</organism>
<accession>A0A1X1DCF0</accession>
<feature type="coiled-coil region" evidence="1">
    <location>
        <begin position="29"/>
        <end position="56"/>
    </location>
</feature>
<evidence type="ECO:0000259" key="3">
    <source>
        <dbReference type="Pfam" id="PF11622"/>
    </source>
</evidence>
<dbReference type="RefSeq" id="WP_128600105.1">
    <property type="nucleotide sequence ID" value="NZ_MLFS01000009.1"/>
</dbReference>
<evidence type="ECO:0000313" key="5">
    <source>
        <dbReference type="Proteomes" id="UP000193104"/>
    </source>
</evidence>
<dbReference type="InterPro" id="IPR021658">
    <property type="entry name" value="DUF3251"/>
</dbReference>
<evidence type="ECO:0000256" key="2">
    <source>
        <dbReference type="SAM" id="SignalP"/>
    </source>
</evidence>
<dbReference type="NCBIfam" id="NF008575">
    <property type="entry name" value="PRK11530.1"/>
    <property type="match status" value="1"/>
</dbReference>
<evidence type="ECO:0000256" key="1">
    <source>
        <dbReference type="SAM" id="Coils"/>
    </source>
</evidence>
<reference evidence="4 5" key="1">
    <citation type="journal article" date="2017" name="Antonie Van Leeuwenhoek">
        <title>Phylogenomic resolution of the bacterial genus Pantoea and its relationship with Erwinia and Tatumella.</title>
        <authorList>
            <person name="Palmer M."/>
            <person name="Steenkamp E.T."/>
            <person name="Coetzee M.P."/>
            <person name="Chan W.Y."/>
            <person name="van Zyl E."/>
            <person name="De Maayer P."/>
            <person name="Coutinho T.A."/>
            <person name="Blom J."/>
            <person name="Smits T.H."/>
            <person name="Duffy B."/>
            <person name="Venter S.N."/>
        </authorList>
    </citation>
    <scope>NUCLEOTIDE SEQUENCE [LARGE SCALE GENOMIC DNA]</scope>
    <source>
        <strain evidence="4 5">LMG 26277</strain>
    </source>
</reference>
<dbReference type="PROSITE" id="PS51257">
    <property type="entry name" value="PROKAR_LIPOPROTEIN"/>
    <property type="match status" value="1"/>
</dbReference>
<feature type="signal peptide" evidence="2">
    <location>
        <begin position="1"/>
        <end position="27"/>
    </location>
</feature>
<dbReference type="AlphaFoldDB" id="A0A1X1DCF0"/>
<keyword evidence="2" id="KW-0732">Signal</keyword>
<dbReference type="Pfam" id="PF11622">
    <property type="entry name" value="DUF3251"/>
    <property type="match status" value="1"/>
</dbReference>
<dbReference type="Gene3D" id="2.60.40.1620">
    <property type="entry name" value="Lipoprotein YajI-like"/>
    <property type="match status" value="1"/>
</dbReference>
<evidence type="ECO:0000313" key="4">
    <source>
        <dbReference type="EMBL" id="ORM74297.1"/>
    </source>
</evidence>
<name>A0A1X1DCF0_9GAMM</name>
<dbReference type="EMBL" id="MLFS01000009">
    <property type="protein sequence ID" value="ORM74297.1"/>
    <property type="molecule type" value="Genomic_DNA"/>
</dbReference>
<dbReference type="STRING" id="1076551.HA48_05260"/>
<keyword evidence="5" id="KW-1185">Reference proteome</keyword>
<gene>
    <name evidence="4" type="ORF">HA48_05260</name>
</gene>
<comment type="caution">
    <text evidence="4">The sequence shown here is derived from an EMBL/GenBank/DDBJ whole genome shotgun (WGS) entry which is preliminary data.</text>
</comment>
<keyword evidence="1" id="KW-0175">Coiled coil</keyword>
<proteinExistence type="predicted"/>